<reference evidence="7" key="2">
    <citation type="submission" date="2020-12" db="EMBL/GenBank/DDBJ databases">
        <authorList>
            <person name="Kanost M."/>
        </authorList>
    </citation>
    <scope>NUCLEOTIDE SEQUENCE</scope>
</reference>
<organism evidence="7 8">
    <name type="scientific">Manduca sexta</name>
    <name type="common">Tobacco hawkmoth</name>
    <name type="synonym">Tobacco hornworm</name>
    <dbReference type="NCBI Taxonomy" id="7130"/>
    <lineage>
        <taxon>Eukaryota</taxon>
        <taxon>Metazoa</taxon>
        <taxon>Ecdysozoa</taxon>
        <taxon>Arthropoda</taxon>
        <taxon>Hexapoda</taxon>
        <taxon>Insecta</taxon>
        <taxon>Pterygota</taxon>
        <taxon>Neoptera</taxon>
        <taxon>Endopterygota</taxon>
        <taxon>Lepidoptera</taxon>
        <taxon>Glossata</taxon>
        <taxon>Ditrysia</taxon>
        <taxon>Bombycoidea</taxon>
        <taxon>Sphingidae</taxon>
        <taxon>Sphinginae</taxon>
        <taxon>Sphingini</taxon>
        <taxon>Manduca</taxon>
    </lineage>
</organism>
<dbReference type="Pfam" id="PF13890">
    <property type="entry name" value="Rab3-GTPase_cat"/>
    <property type="match status" value="1"/>
</dbReference>
<evidence type="ECO:0000313" key="8">
    <source>
        <dbReference type="Proteomes" id="UP000791440"/>
    </source>
</evidence>
<name>A0A921Z342_MANSE</name>
<keyword evidence="8" id="KW-1185">Reference proteome</keyword>
<keyword evidence="4" id="KW-0343">GTPase activation</keyword>
<comment type="similarity">
    <text evidence="2">Belongs to the Rab3-GAP catalytic subunit family.</text>
</comment>
<comment type="subcellular location">
    <subcellularLocation>
        <location evidence="1">Cytoplasm</location>
    </subcellularLocation>
</comment>
<evidence type="ECO:0000256" key="1">
    <source>
        <dbReference type="ARBA" id="ARBA00004496"/>
    </source>
</evidence>
<evidence type="ECO:0000256" key="3">
    <source>
        <dbReference type="ARBA" id="ARBA00015817"/>
    </source>
</evidence>
<protein>
    <recommendedName>
        <fullName evidence="3">Rab3 GTPase-activating protein catalytic subunit</fullName>
    </recommendedName>
</protein>
<evidence type="ECO:0000256" key="5">
    <source>
        <dbReference type="ARBA" id="ARBA00022490"/>
    </source>
</evidence>
<dbReference type="GO" id="GO:0005737">
    <property type="term" value="C:cytoplasm"/>
    <property type="evidence" value="ECO:0007669"/>
    <property type="project" value="UniProtKB-SubCell"/>
</dbReference>
<proteinExistence type="inferred from homology"/>
<keyword evidence="5" id="KW-0963">Cytoplasm</keyword>
<dbReference type="EMBL" id="JH668387">
    <property type="protein sequence ID" value="KAG6450387.1"/>
    <property type="molecule type" value="Genomic_DNA"/>
</dbReference>
<evidence type="ECO:0000256" key="4">
    <source>
        <dbReference type="ARBA" id="ARBA00022468"/>
    </source>
</evidence>
<evidence type="ECO:0000259" key="6">
    <source>
        <dbReference type="Pfam" id="PF13890"/>
    </source>
</evidence>
<comment type="caution">
    <text evidence="7">The sequence shown here is derived from an EMBL/GenBank/DDBJ whole genome shotgun (WGS) entry which is preliminary data.</text>
</comment>
<reference evidence="7" key="1">
    <citation type="journal article" date="2016" name="Insect Biochem. Mol. Biol.">
        <title>Multifaceted biological insights from a draft genome sequence of the tobacco hornworm moth, Manduca sexta.</title>
        <authorList>
            <person name="Kanost M.R."/>
            <person name="Arrese E.L."/>
            <person name="Cao X."/>
            <person name="Chen Y.R."/>
            <person name="Chellapilla S."/>
            <person name="Goldsmith M.R."/>
            <person name="Grosse-Wilde E."/>
            <person name="Heckel D.G."/>
            <person name="Herndon N."/>
            <person name="Jiang H."/>
            <person name="Papanicolaou A."/>
            <person name="Qu J."/>
            <person name="Soulages J.L."/>
            <person name="Vogel H."/>
            <person name="Walters J."/>
            <person name="Waterhouse R.M."/>
            <person name="Ahn S.J."/>
            <person name="Almeida F.C."/>
            <person name="An C."/>
            <person name="Aqrawi P."/>
            <person name="Bretschneider A."/>
            <person name="Bryant W.B."/>
            <person name="Bucks S."/>
            <person name="Chao H."/>
            <person name="Chevignon G."/>
            <person name="Christen J.M."/>
            <person name="Clarke D.F."/>
            <person name="Dittmer N.T."/>
            <person name="Ferguson L.C.F."/>
            <person name="Garavelou S."/>
            <person name="Gordon K.H.J."/>
            <person name="Gunaratna R.T."/>
            <person name="Han Y."/>
            <person name="Hauser F."/>
            <person name="He Y."/>
            <person name="Heidel-Fischer H."/>
            <person name="Hirsh A."/>
            <person name="Hu Y."/>
            <person name="Jiang H."/>
            <person name="Kalra D."/>
            <person name="Klinner C."/>
            <person name="Konig C."/>
            <person name="Kovar C."/>
            <person name="Kroll A.R."/>
            <person name="Kuwar S.S."/>
            <person name="Lee S.L."/>
            <person name="Lehman R."/>
            <person name="Li K."/>
            <person name="Li Z."/>
            <person name="Liang H."/>
            <person name="Lovelace S."/>
            <person name="Lu Z."/>
            <person name="Mansfield J.H."/>
            <person name="McCulloch K.J."/>
            <person name="Mathew T."/>
            <person name="Morton B."/>
            <person name="Muzny D.M."/>
            <person name="Neunemann D."/>
            <person name="Ongeri F."/>
            <person name="Pauchet Y."/>
            <person name="Pu L.L."/>
            <person name="Pyrousis I."/>
            <person name="Rao X.J."/>
            <person name="Redding A."/>
            <person name="Roesel C."/>
            <person name="Sanchez-Gracia A."/>
            <person name="Schaack S."/>
            <person name="Shukla A."/>
            <person name="Tetreau G."/>
            <person name="Wang Y."/>
            <person name="Xiong G.H."/>
            <person name="Traut W."/>
            <person name="Walsh T.K."/>
            <person name="Worley K.C."/>
            <person name="Wu D."/>
            <person name="Wu W."/>
            <person name="Wu Y.Q."/>
            <person name="Zhang X."/>
            <person name="Zou Z."/>
            <person name="Zucker H."/>
            <person name="Briscoe A.D."/>
            <person name="Burmester T."/>
            <person name="Clem R.J."/>
            <person name="Feyereisen R."/>
            <person name="Grimmelikhuijzen C.J.P."/>
            <person name="Hamodrakas S.J."/>
            <person name="Hansson B.S."/>
            <person name="Huguet E."/>
            <person name="Jermiin L.S."/>
            <person name="Lan Q."/>
            <person name="Lehman H.K."/>
            <person name="Lorenzen M."/>
            <person name="Merzendorfer H."/>
            <person name="Michalopoulos I."/>
            <person name="Morton D.B."/>
            <person name="Muthukrishnan S."/>
            <person name="Oakeshott J.G."/>
            <person name="Palmer W."/>
            <person name="Park Y."/>
            <person name="Passarelli A.L."/>
            <person name="Rozas J."/>
            <person name="Schwartz L.M."/>
            <person name="Smith W."/>
            <person name="Southgate A."/>
            <person name="Vilcinskas A."/>
            <person name="Vogt R."/>
            <person name="Wang P."/>
            <person name="Werren J."/>
            <person name="Yu X.Q."/>
            <person name="Zhou J.J."/>
            <person name="Brown S.J."/>
            <person name="Scherer S.E."/>
            <person name="Richards S."/>
            <person name="Blissard G.W."/>
        </authorList>
    </citation>
    <scope>NUCLEOTIDE SEQUENCE</scope>
</reference>
<dbReference type="InterPro" id="IPR026147">
    <property type="entry name" value="Rab3GAP1_conserved"/>
</dbReference>
<dbReference type="InterPro" id="IPR045700">
    <property type="entry name" value="Rab3GAP1"/>
</dbReference>
<evidence type="ECO:0000313" key="7">
    <source>
        <dbReference type="EMBL" id="KAG6450387.1"/>
    </source>
</evidence>
<sequence>MNEEIDEYDIYHQDFTTVSEWEVFIARIEEILGEWRLAKSSIPKSAVEYTKKWITKTEEILFLGQKYTLSYHTLDFSRSSDDSEGSEEKPLMTHIHNGLWEATSSFMDDDDGSQFPVSNWFGLKRFLVLYPSFPLVDGSLIKLVMSSANIAFANVDCGVPFFVKIREHWQHTYLGFYEDNQYKISFDTIHLKRISNQCSHLSGLVSLFKSKIASPVALDAVVVSTKFSYELKDFEAFTWKKTTHSNEFLSIDGFDVKKLIELPFGSEKNPTSSVLLNAIWPKFRECTIVESSTFSDIDPLMAPTWTITLKMREKINCQLSDIIQKMMNLLEDNNLLMDTLGLSRSLGLVNPLHKITEAPITISKLVKAAIGQGRNTSEFKGPIADDLLMPLLYYIFPDAVEDDTFNYTEQLEVEFKQDSSEHKLCSYVKTSPEDGLVWRLSVTAARLYDAGGLAYLAHLWYEFAQELQYRWERRILVPGVAAGIPNARTCLLHQKLQLLNCCIKRALEGSSSFAGNSSEDEFFDCTDDEDGEEQPLWDRPAGRLNRLGEAMLKNGAPLFVPRTQDPAPKTEDQLEEDAELMVRLGDDAKASELRARMMSASLLSDMEAFKAANPGAELCDFVQWYSPRDWKPEGGGSLGDRMLLPGNPWVEAWSVARPVPASRQRRLFDETREAEQVLHFLRSRTVSGAAELLLPAILKAGAIKAIEEGVTSGTNSVGGVDQRRTYEIAARDLYEAEKEACRALCMRTVLGSSVEGKPLDSSGRARVLHATGGSLPAPVRKEFTLRVKDAVAPQVMRAALAADMTIVGAFTERIVCL</sequence>
<dbReference type="Proteomes" id="UP000791440">
    <property type="component" value="Unassembled WGS sequence"/>
</dbReference>
<dbReference type="PANTHER" id="PTHR21422:SF9">
    <property type="entry name" value="RAB3 GTPASE-ACTIVATING PROTEIN CATALYTIC SUBUNIT"/>
    <property type="match status" value="1"/>
</dbReference>
<feature type="domain" description="Rab3GAP catalytic subunit conserved" evidence="6">
    <location>
        <begin position="540"/>
        <end position="681"/>
    </location>
</feature>
<dbReference type="GO" id="GO:0005096">
    <property type="term" value="F:GTPase activator activity"/>
    <property type="evidence" value="ECO:0007669"/>
    <property type="project" value="UniProtKB-KW"/>
</dbReference>
<evidence type="ECO:0000256" key="2">
    <source>
        <dbReference type="ARBA" id="ARBA00008856"/>
    </source>
</evidence>
<dbReference type="AlphaFoldDB" id="A0A921Z342"/>
<dbReference type="PANTHER" id="PTHR21422">
    <property type="entry name" value="RAB3 GTPASE-ACTIVATING PROTEIN CATALYTIC SUBUNIT"/>
    <property type="match status" value="1"/>
</dbReference>
<gene>
    <name evidence="7" type="ORF">O3G_MSEX006549</name>
</gene>
<accession>A0A921Z342</accession>